<sequence>MAAATGAGVDTVGLGMSLAAPGNAGGLDATSDGDLFGELDTSMDMFAWDGMDLTGN</sequence>
<dbReference type="AlphaFoldDB" id="A0A8K0IZ85"/>
<comment type="caution">
    <text evidence="1">The sequence shown here is derived from an EMBL/GenBank/DDBJ whole genome shotgun (WGS) entry which is preliminary data.</text>
</comment>
<keyword evidence="2" id="KW-1185">Reference proteome</keyword>
<dbReference type="EMBL" id="SRPY01001558">
    <property type="protein sequence ID" value="KAG5912840.1"/>
    <property type="molecule type" value="Genomic_DNA"/>
</dbReference>
<name>A0A8K0IZ85_9HYPO</name>
<protein>
    <submittedName>
        <fullName evidence="1">Uncharacterized protein</fullName>
    </submittedName>
</protein>
<dbReference type="Proteomes" id="UP000811619">
    <property type="component" value="Unassembled WGS sequence"/>
</dbReference>
<gene>
    <name evidence="1" type="ORF">E4U42_001758</name>
</gene>
<proteinExistence type="predicted"/>
<evidence type="ECO:0000313" key="2">
    <source>
        <dbReference type="Proteomes" id="UP000811619"/>
    </source>
</evidence>
<accession>A0A8K0IZ85</accession>
<organism evidence="1 2">
    <name type="scientific">Claviceps africana</name>
    <dbReference type="NCBI Taxonomy" id="83212"/>
    <lineage>
        <taxon>Eukaryota</taxon>
        <taxon>Fungi</taxon>
        <taxon>Dikarya</taxon>
        <taxon>Ascomycota</taxon>
        <taxon>Pezizomycotina</taxon>
        <taxon>Sordariomycetes</taxon>
        <taxon>Hypocreomycetidae</taxon>
        <taxon>Hypocreales</taxon>
        <taxon>Clavicipitaceae</taxon>
        <taxon>Claviceps</taxon>
    </lineage>
</organism>
<reference evidence="1" key="1">
    <citation type="journal article" date="2020" name="bioRxiv">
        <title>Whole genome comparisons of ergot fungi reveals the divergence and evolution of species within the genus Claviceps are the result of varying mechanisms driving genome evolution and host range expansion.</title>
        <authorList>
            <person name="Wyka S.A."/>
            <person name="Mondo S.J."/>
            <person name="Liu M."/>
            <person name="Dettman J."/>
            <person name="Nalam V."/>
            <person name="Broders K.D."/>
        </authorList>
    </citation>
    <scope>NUCLEOTIDE SEQUENCE</scope>
    <source>
        <strain evidence="1">CCC 489</strain>
    </source>
</reference>
<evidence type="ECO:0000313" key="1">
    <source>
        <dbReference type="EMBL" id="KAG5912840.1"/>
    </source>
</evidence>